<dbReference type="STRING" id="416450.A0A1V6Q9D9"/>
<name>A0A1V6Q9D9_9EURO</name>
<feature type="compositionally biased region" description="Pro residues" evidence="1">
    <location>
        <begin position="643"/>
        <end position="654"/>
    </location>
</feature>
<evidence type="ECO:0000256" key="1">
    <source>
        <dbReference type="SAM" id="MobiDB-lite"/>
    </source>
</evidence>
<dbReference type="Proteomes" id="UP000191672">
    <property type="component" value="Unassembled WGS sequence"/>
</dbReference>
<feature type="region of interest" description="Disordered" evidence="1">
    <location>
        <begin position="604"/>
        <end position="677"/>
    </location>
</feature>
<feature type="region of interest" description="Disordered" evidence="1">
    <location>
        <begin position="711"/>
        <end position="758"/>
    </location>
</feature>
<reference evidence="3" key="1">
    <citation type="journal article" date="2017" name="Nat. Microbiol.">
        <title>Global analysis of biosynthetic gene clusters reveals vast potential of secondary metabolite production in Penicillium species.</title>
        <authorList>
            <person name="Nielsen J.C."/>
            <person name="Grijseels S."/>
            <person name="Prigent S."/>
            <person name="Ji B."/>
            <person name="Dainat J."/>
            <person name="Nielsen K.F."/>
            <person name="Frisvad J.C."/>
            <person name="Workman M."/>
            <person name="Nielsen J."/>
        </authorList>
    </citation>
    <scope>NUCLEOTIDE SEQUENCE [LARGE SCALE GENOMIC DNA]</scope>
    <source>
        <strain evidence="3">IBT 31811</strain>
    </source>
</reference>
<proteinExistence type="predicted"/>
<sequence>MYSHLPAQGTTATIAHCKAQDLAIVDRLIEPQTIVHFLEFALGQGPLPNGTQPTVIRMKPEEISSIQTNFPPGSNGHSILDRVMTRIGSEEDGKRLCLIGKNIQFLKRRLWEGVIPMTQQRWQEKQLDQPEHFDFACQHLSAVIAVFQYLNEPTVRNYLCSTFNLIYDHWTELDTLLNQARAEKGEERINVAALWTMYMAALFEMMTERAHRWVIVNVNALRTPLMNTLIEYRPVDESAGPDQFQWKLTDSLHMLSQIGADADYTIMIPMDGFKGYTIPKRTGPKGLLTEDCYKRGKAYHDRLKLLTREYIYRGIVESNSSGLGGHRRENSGRSYHESGVAQIQGQAQLRLETRGPPVEPIPREPWITSSEKMIKASLEKNKDEKFGMAVYRLTYGQTEAEWTAFVKKLDAHVSDWGKGQTGSSAIKPNLKLHWFDGNDLGIPENDIDAAKKHFNSTMNKDEDPENPQLQTRAFFAIDSASYASYVTNLYGPSTPTVIPGDFTGFLLAVDPDFDPEDGIERPDESPEYIGQMRVLGSLIWSDLYSLFSAQAVQLEDFWPLAMEHPNQVYVGPTVPWQLYGWRHQSQMRWLLIRELVNDWKRKMGQQPELPHPPVPVQETEPTAVPFPHAPVPEPASTTAVPPTSVPEPQQPELPRPNQNNIPVSLEAANPPEENPHVDTALRSYMLNDFRRYLRANGQDVQAAMATELLSLQPGEQPDGERMRRLADEEQQRQEQRRRDGLPPNDEDRGEYQPECPLQ</sequence>
<dbReference type="OrthoDB" id="3437405at2759"/>
<protein>
    <submittedName>
        <fullName evidence="2">Uncharacterized protein</fullName>
    </submittedName>
</protein>
<dbReference type="AlphaFoldDB" id="A0A1V6Q9D9"/>
<feature type="compositionally biased region" description="Basic and acidic residues" evidence="1">
    <location>
        <begin position="718"/>
        <end position="751"/>
    </location>
</feature>
<gene>
    <name evidence="2" type="ORF">PENANT_c009G01649</name>
</gene>
<comment type="caution">
    <text evidence="2">The sequence shown here is derived from an EMBL/GenBank/DDBJ whole genome shotgun (WGS) entry which is preliminary data.</text>
</comment>
<accession>A0A1V6Q9D9</accession>
<keyword evidence="3" id="KW-1185">Reference proteome</keyword>
<evidence type="ECO:0000313" key="2">
    <source>
        <dbReference type="EMBL" id="OQD85859.1"/>
    </source>
</evidence>
<evidence type="ECO:0000313" key="3">
    <source>
        <dbReference type="Proteomes" id="UP000191672"/>
    </source>
</evidence>
<organism evidence="2 3">
    <name type="scientific">Penicillium antarcticum</name>
    <dbReference type="NCBI Taxonomy" id="416450"/>
    <lineage>
        <taxon>Eukaryota</taxon>
        <taxon>Fungi</taxon>
        <taxon>Dikarya</taxon>
        <taxon>Ascomycota</taxon>
        <taxon>Pezizomycotina</taxon>
        <taxon>Eurotiomycetes</taxon>
        <taxon>Eurotiomycetidae</taxon>
        <taxon>Eurotiales</taxon>
        <taxon>Aspergillaceae</taxon>
        <taxon>Penicillium</taxon>
    </lineage>
</organism>
<dbReference type="EMBL" id="MDYN01000009">
    <property type="protein sequence ID" value="OQD85859.1"/>
    <property type="molecule type" value="Genomic_DNA"/>
</dbReference>